<name>A0A194VVL0_CYTMA</name>
<proteinExistence type="predicted"/>
<evidence type="ECO:0008006" key="4">
    <source>
        <dbReference type="Google" id="ProtNLM"/>
    </source>
</evidence>
<feature type="compositionally biased region" description="Low complexity" evidence="1">
    <location>
        <begin position="328"/>
        <end position="355"/>
    </location>
</feature>
<dbReference type="Proteomes" id="UP000078559">
    <property type="component" value="Chromosome 4"/>
</dbReference>
<reference evidence="2" key="1">
    <citation type="submission" date="2014-12" db="EMBL/GenBank/DDBJ databases">
        <title>Genome Sequence of Valsa Canker Pathogens Uncovers a Specific Adaption of Colonization on Woody Bark.</title>
        <authorList>
            <person name="Yin Z."/>
            <person name="Liu H."/>
            <person name="Gao X."/>
            <person name="Li Z."/>
            <person name="Song N."/>
            <person name="Ke X."/>
            <person name="Dai Q."/>
            <person name="Wu Y."/>
            <person name="Sun Y."/>
            <person name="Xu J.-R."/>
            <person name="Kang Z.K."/>
            <person name="Wang L."/>
            <person name="Huang L."/>
        </authorList>
    </citation>
    <scope>NUCLEOTIDE SEQUENCE [LARGE SCALE GENOMIC DNA]</scope>
    <source>
        <strain evidence="2">03-8</strain>
    </source>
</reference>
<evidence type="ECO:0000313" key="3">
    <source>
        <dbReference type="Proteomes" id="UP000078559"/>
    </source>
</evidence>
<feature type="compositionally biased region" description="Low complexity" evidence="1">
    <location>
        <begin position="294"/>
        <end position="303"/>
    </location>
</feature>
<keyword evidence="3" id="KW-1185">Reference proteome</keyword>
<protein>
    <recommendedName>
        <fullName evidence="4">Zn(2)-C6 fungal-type domain-containing protein</fullName>
    </recommendedName>
</protein>
<dbReference type="OrthoDB" id="5232836at2759"/>
<feature type="compositionally biased region" description="Pro residues" evidence="1">
    <location>
        <begin position="596"/>
        <end position="632"/>
    </location>
</feature>
<sequence>MAAEEDNIDDTGMLRGETAQAVLEIDTLAPMTDAEEAAAQQRWGSDYRTWPTVQQQQWLRRFPEDDREEYVDSRTWALYQVRLNSTAAGLGQEEEERAVRELEMLAPLSQAEQDWTARQFNSTDPSNWPSLARRRYIRGLDRSQWIGELARLEPGGLLGRRNTSCRACELSNDDDYCDADPEIGVGCSRCRQRNRRCFVGGGELTERPQPDRNFRLKCQPCQLSGEDCEWFAAPINLHYACGNCTRKGMRCRPQEEGAPDMGEAPPEQSDVAANHPAIHRPAAMGQGGAFASTGPPQRQTATRRTQRQRGQRSRPGQRASARPQPAYQGAGDQRAGQQGSSSQAGPPGGQVQSSQLFFPVEERRRKLPGGRYTMEEAPLSDAEKARLQKRQLIQSNMNKCRTCLLNEVKNSLCTRMSVPDPGNVACDRCDRLGIECVDPVNGTVFQPRMELTGTGRRNLLTFWPCNNCNANSLCCDRSRPCAQCRTRGIECIDARRAQNTFRHGTGFGTTQPRYFLAMGYGPWGIGSQRPPGRPDLPGPMDRPFFVTRGHPGEITARQEFLDHLAANQGQLNLSDFDLTVPGPPYVGFHGVPAPAPAPAPAPVPASPPPAPPPVPPVPPPMPSPMPSTPRTPPGQTGQSIPPEEGVSIFNSPEQPGAERSPASRRPGGSNAAVAGPSQQQVSGGPPEQWHVQDPNNIGLPYQGSPDSSNPAQYFPPFQVPSPEQVDPSLIDPALIDSGPGDLGDIELPPILSVDDDVQQRRSPSPGPVGGPMAQPDGLFSMVNFRDKALATIPSDSTRDPEYLEFNWTCMEGLPVTEDIVLPCQNDSFGRKCADLGHQPPEGFTFYVCDPCNESSRSTIWPWRWQREDIMAMRAYACATCLLGIQYGQNPFAGTGTNIFGGVRQNPDSVAVEVDGRRIGGLHGRDLLPLTGCRCGSKLVLARLCTGHRDGHLVNVKAQAARMSEYRLNQYGFKICPVCMRFGGVDHYNFQAVEGGSLQEDILAYACMICHSFVLAQGEWPAARQRLMDVIPMPQISAAPRQVEEVA</sequence>
<feature type="region of interest" description="Disordered" evidence="1">
    <location>
        <begin position="596"/>
        <end position="748"/>
    </location>
</feature>
<evidence type="ECO:0000256" key="1">
    <source>
        <dbReference type="SAM" id="MobiDB-lite"/>
    </source>
</evidence>
<organism evidence="2 3">
    <name type="scientific">Cytospora mali</name>
    <name type="common">Apple Valsa canker fungus</name>
    <name type="synonym">Valsa mali</name>
    <dbReference type="NCBI Taxonomy" id="578113"/>
    <lineage>
        <taxon>Eukaryota</taxon>
        <taxon>Fungi</taxon>
        <taxon>Dikarya</taxon>
        <taxon>Ascomycota</taxon>
        <taxon>Pezizomycotina</taxon>
        <taxon>Sordariomycetes</taxon>
        <taxon>Sordariomycetidae</taxon>
        <taxon>Diaporthales</taxon>
        <taxon>Cytosporaceae</taxon>
        <taxon>Cytospora</taxon>
    </lineage>
</organism>
<accession>A0A194VVL0</accession>
<feature type="region of interest" description="Disordered" evidence="1">
    <location>
        <begin position="282"/>
        <end position="359"/>
    </location>
</feature>
<evidence type="ECO:0000313" key="2">
    <source>
        <dbReference type="EMBL" id="KUI68266.1"/>
    </source>
</evidence>
<gene>
    <name evidence="2" type="ORF">VM1G_04223</name>
</gene>
<dbReference type="EMBL" id="CM003101">
    <property type="protein sequence ID" value="KUI68266.1"/>
    <property type="molecule type" value="Genomic_DNA"/>
</dbReference>
<dbReference type="AlphaFoldDB" id="A0A194VVL0"/>